<proteinExistence type="inferred from homology"/>
<dbReference type="RefSeq" id="WP_055226058.1">
    <property type="nucleotide sequence ID" value="NZ_CYYV01000002.1"/>
</dbReference>
<dbReference type="PANTHER" id="PTHR37937:SF1">
    <property type="entry name" value="CONJUGATIVE TRANSFER: DNA TRANSPORT"/>
    <property type="match status" value="1"/>
</dbReference>
<keyword evidence="6" id="KW-0472">Membrane</keyword>
<dbReference type="AlphaFoldDB" id="A0A173XY45"/>
<dbReference type="Proteomes" id="UP000095706">
    <property type="component" value="Unassembled WGS sequence"/>
</dbReference>
<evidence type="ECO:0000313" key="8">
    <source>
        <dbReference type="Proteomes" id="UP000095706"/>
    </source>
</evidence>
<organism evidence="7 8">
    <name type="scientific">Fusicatenibacter saccharivorans</name>
    <dbReference type="NCBI Taxonomy" id="1150298"/>
    <lineage>
        <taxon>Bacteria</taxon>
        <taxon>Bacillati</taxon>
        <taxon>Bacillota</taxon>
        <taxon>Clostridia</taxon>
        <taxon>Lachnospirales</taxon>
        <taxon>Lachnospiraceae</taxon>
        <taxon>Fusicatenibacter</taxon>
    </lineage>
</organism>
<evidence type="ECO:0000256" key="5">
    <source>
        <dbReference type="ARBA" id="ARBA00022989"/>
    </source>
</evidence>
<reference evidence="7 8" key="1">
    <citation type="submission" date="2015-09" db="EMBL/GenBank/DDBJ databases">
        <authorList>
            <consortium name="Pathogen Informatics"/>
        </authorList>
    </citation>
    <scope>NUCLEOTIDE SEQUENCE [LARGE SCALE GENOMIC DNA]</scope>
    <source>
        <strain evidence="7 8">2789STDY5608849</strain>
    </source>
</reference>
<evidence type="ECO:0000256" key="4">
    <source>
        <dbReference type="ARBA" id="ARBA00022692"/>
    </source>
</evidence>
<dbReference type="InterPro" id="IPR051539">
    <property type="entry name" value="T4SS-coupling_protein"/>
</dbReference>
<dbReference type="EMBL" id="CYYV01000002">
    <property type="protein sequence ID" value="CUN55906.1"/>
    <property type="molecule type" value="Genomic_DNA"/>
</dbReference>
<name>A0A173XY45_9FIRM</name>
<dbReference type="GO" id="GO:0005886">
    <property type="term" value="C:plasma membrane"/>
    <property type="evidence" value="ECO:0007669"/>
    <property type="project" value="UniProtKB-SubCell"/>
</dbReference>
<keyword evidence="4" id="KW-0812">Transmembrane</keyword>
<gene>
    <name evidence="7" type="ORF">ERS852406_00361</name>
</gene>
<dbReference type="Pfam" id="PF02534">
    <property type="entry name" value="T4SS-DNA_transf"/>
    <property type="match status" value="1"/>
</dbReference>
<dbReference type="InterPro" id="IPR027417">
    <property type="entry name" value="P-loop_NTPase"/>
</dbReference>
<dbReference type="CDD" id="cd01127">
    <property type="entry name" value="TrwB_TraG_TraD_VirD4"/>
    <property type="match status" value="1"/>
</dbReference>
<comment type="similarity">
    <text evidence="2">Belongs to the VirD4/TraG family.</text>
</comment>
<comment type="subcellular location">
    <subcellularLocation>
        <location evidence="1">Cell membrane</location>
        <topology evidence="1">Multi-pass membrane protein</topology>
    </subcellularLocation>
</comment>
<keyword evidence="5" id="KW-1133">Transmembrane helix</keyword>
<evidence type="ECO:0000256" key="3">
    <source>
        <dbReference type="ARBA" id="ARBA00022475"/>
    </source>
</evidence>
<evidence type="ECO:0000313" key="7">
    <source>
        <dbReference type="EMBL" id="CUN55906.1"/>
    </source>
</evidence>
<keyword evidence="3" id="KW-1003">Cell membrane</keyword>
<dbReference type="InterPro" id="IPR003688">
    <property type="entry name" value="TraG/VirD4"/>
</dbReference>
<dbReference type="PANTHER" id="PTHR37937">
    <property type="entry name" value="CONJUGATIVE TRANSFER: DNA TRANSPORT"/>
    <property type="match status" value="1"/>
</dbReference>
<dbReference type="SUPFAM" id="SSF52540">
    <property type="entry name" value="P-loop containing nucleoside triphosphate hydrolases"/>
    <property type="match status" value="1"/>
</dbReference>
<evidence type="ECO:0000256" key="2">
    <source>
        <dbReference type="ARBA" id="ARBA00008806"/>
    </source>
</evidence>
<protein>
    <submittedName>
        <fullName evidence="7">Type IV secretory pathway, VirD4 components</fullName>
    </submittedName>
</protein>
<evidence type="ECO:0000256" key="6">
    <source>
        <dbReference type="ARBA" id="ARBA00023136"/>
    </source>
</evidence>
<accession>A0A173XY45</accession>
<sequence>MNSTERMILGNDCIYSGDPEKTGLNRNVLIVGGTGSGKTKSYVEPALMEALRVENPNNKCVILTKRDIPDRYIPLFEAAGFTVYDLDLSDSEKGNCCYDPLAYVKSEEDISDLAHAIVMANERKEHSNADPFWDDSSEQLLGAEIGATLMTKNKPTFADVLDLHFSLKIEESGCGITTSLDSLFKTIEKAAPDCYAVVCWKTFKEAAAKTAKSIYVSLNPTLRAFTTSIRNNMRNKPPVDFDKFASEKSILFITTSPVKKALHGLANIFVSQAISELFTIADESAAGALEIPTDIIFDDFATGAKVSDMPEKLSICRAKGIAFSGILLQSESQLKRMYGEYESIEIIDQCDSYVFFGGNNYETAKALSLKMNVPLDEILYLPVGRIIVFRRGQKPVFSTRYDIFHDEFYQRITQSHTGQKDDPWPRDR</sequence>
<dbReference type="Gene3D" id="3.40.50.300">
    <property type="entry name" value="P-loop containing nucleotide triphosphate hydrolases"/>
    <property type="match status" value="1"/>
</dbReference>
<evidence type="ECO:0000256" key="1">
    <source>
        <dbReference type="ARBA" id="ARBA00004651"/>
    </source>
</evidence>